<feature type="chain" id="PRO_5005855551" evidence="1">
    <location>
        <begin position="34"/>
        <end position="88"/>
    </location>
</feature>
<feature type="signal peptide" evidence="1">
    <location>
        <begin position="1"/>
        <end position="33"/>
    </location>
</feature>
<keyword evidence="3" id="KW-1185">Reference proteome</keyword>
<evidence type="ECO:0000313" key="2">
    <source>
        <dbReference type="EMBL" id="KPH80499.1"/>
    </source>
</evidence>
<sequence length="88" mass="9708">MFRKFAATRLASLAIGAAALAAASVMTVSPAAAFGEGYGPRYDTPAYGWRPAPPAVHGYWGRRRWQHYNDGYGVRPPPPRYGYGYGWR</sequence>
<reference evidence="2 3" key="1">
    <citation type="submission" date="2015-07" db="EMBL/GenBank/DDBJ databases">
        <title>Whole genome sequencing of Bosea vaviloviae isolated from cave pool.</title>
        <authorList>
            <person name="Tan N.E.H."/>
            <person name="Lee Y.P."/>
            <person name="Gan H.M."/>
            <person name="Barton H."/>
            <person name="Savka M.A."/>
        </authorList>
    </citation>
    <scope>NUCLEOTIDE SEQUENCE [LARGE SCALE GENOMIC DNA]</scope>
    <source>
        <strain evidence="2 3">SD260</strain>
    </source>
</reference>
<protein>
    <submittedName>
        <fullName evidence="2">Uncharacterized protein</fullName>
    </submittedName>
</protein>
<dbReference type="EMBL" id="LGSZ01000040">
    <property type="protein sequence ID" value="KPH80499.1"/>
    <property type="molecule type" value="Genomic_DNA"/>
</dbReference>
<dbReference type="PATRIC" id="fig|1526658.3.peg.3825"/>
<evidence type="ECO:0000313" key="3">
    <source>
        <dbReference type="Proteomes" id="UP000037822"/>
    </source>
</evidence>
<dbReference type="Proteomes" id="UP000037822">
    <property type="component" value="Unassembled WGS sequence"/>
</dbReference>
<name>A0A0N0MB59_9HYPH</name>
<proteinExistence type="predicted"/>
<dbReference type="RefSeq" id="WP_054209286.1">
    <property type="nucleotide sequence ID" value="NZ_LGSZ01000040.1"/>
</dbReference>
<dbReference type="AlphaFoldDB" id="A0A0N0MB59"/>
<gene>
    <name evidence="2" type="ORF">AE618_11965</name>
</gene>
<evidence type="ECO:0000256" key="1">
    <source>
        <dbReference type="SAM" id="SignalP"/>
    </source>
</evidence>
<keyword evidence="1" id="KW-0732">Signal</keyword>
<dbReference type="OrthoDB" id="8163898at2"/>
<comment type="caution">
    <text evidence="2">The sequence shown here is derived from an EMBL/GenBank/DDBJ whole genome shotgun (WGS) entry which is preliminary data.</text>
</comment>
<organism evidence="2 3">
    <name type="scientific">Bosea vaviloviae</name>
    <dbReference type="NCBI Taxonomy" id="1526658"/>
    <lineage>
        <taxon>Bacteria</taxon>
        <taxon>Pseudomonadati</taxon>
        <taxon>Pseudomonadota</taxon>
        <taxon>Alphaproteobacteria</taxon>
        <taxon>Hyphomicrobiales</taxon>
        <taxon>Boseaceae</taxon>
        <taxon>Bosea</taxon>
    </lineage>
</organism>
<accession>A0A0N0MB59</accession>